<gene>
    <name evidence="8" type="ORF">DT065_17760</name>
</gene>
<keyword evidence="4 7" id="KW-1133">Transmembrane helix</keyword>
<accession>A0A345C369</accession>
<evidence type="ECO:0000256" key="7">
    <source>
        <dbReference type="SAM" id="Phobius"/>
    </source>
</evidence>
<dbReference type="KEGG" id="rue:DT065_17760"/>
<evidence type="ECO:0000256" key="3">
    <source>
        <dbReference type="ARBA" id="ARBA00022692"/>
    </source>
</evidence>
<dbReference type="OrthoDB" id="1653617at2"/>
<evidence type="ECO:0000256" key="4">
    <source>
        <dbReference type="ARBA" id="ARBA00022989"/>
    </source>
</evidence>
<keyword evidence="2" id="KW-1003">Cell membrane</keyword>
<dbReference type="GO" id="GO:0005886">
    <property type="term" value="C:plasma membrane"/>
    <property type="evidence" value="ECO:0007669"/>
    <property type="project" value="UniProtKB-SubCell"/>
</dbReference>
<feature type="transmembrane region" description="Helical" evidence="7">
    <location>
        <begin position="124"/>
        <end position="149"/>
    </location>
</feature>
<dbReference type="RefSeq" id="WP_114375667.1">
    <property type="nucleotide sequence ID" value="NZ_CP031092.1"/>
</dbReference>
<evidence type="ECO:0000313" key="9">
    <source>
        <dbReference type="Proteomes" id="UP000252100"/>
    </source>
</evidence>
<protein>
    <submittedName>
        <fullName evidence="8">Aromatic acid exporter family protein</fullName>
    </submittedName>
</protein>
<keyword evidence="9" id="KW-1185">Reference proteome</keyword>
<evidence type="ECO:0000256" key="2">
    <source>
        <dbReference type="ARBA" id="ARBA00022475"/>
    </source>
</evidence>
<dbReference type="PANTHER" id="PTHR30509">
    <property type="entry name" value="P-HYDROXYBENZOIC ACID EFFLUX PUMP SUBUNIT-RELATED"/>
    <property type="match status" value="1"/>
</dbReference>
<feature type="coiled-coil region" evidence="6">
    <location>
        <begin position="176"/>
        <end position="210"/>
    </location>
</feature>
<feature type="transmembrane region" description="Helical" evidence="7">
    <location>
        <begin position="12"/>
        <end position="31"/>
    </location>
</feature>
<dbReference type="Pfam" id="PF06081">
    <property type="entry name" value="ArAE_1"/>
    <property type="match status" value="1"/>
</dbReference>
<evidence type="ECO:0000256" key="6">
    <source>
        <dbReference type="SAM" id="Coils"/>
    </source>
</evidence>
<dbReference type="Proteomes" id="UP000252100">
    <property type="component" value="Chromosome"/>
</dbReference>
<keyword evidence="5 7" id="KW-0472">Membrane</keyword>
<dbReference type="InterPro" id="IPR010343">
    <property type="entry name" value="ArAE_1"/>
</dbReference>
<evidence type="ECO:0000256" key="1">
    <source>
        <dbReference type="ARBA" id="ARBA00004651"/>
    </source>
</evidence>
<dbReference type="PANTHER" id="PTHR30509:SF27">
    <property type="entry name" value="UPF0421 PROTEIN YGAE"/>
    <property type="match status" value="1"/>
</dbReference>
<keyword evidence="6" id="KW-0175">Coiled coil</keyword>
<evidence type="ECO:0000313" key="8">
    <source>
        <dbReference type="EMBL" id="AXF57650.1"/>
    </source>
</evidence>
<keyword evidence="3 7" id="KW-0812">Transmembrane</keyword>
<dbReference type="EMBL" id="CP031092">
    <property type="protein sequence ID" value="AXF57650.1"/>
    <property type="molecule type" value="Genomic_DNA"/>
</dbReference>
<name>A0A345C369_9BACI</name>
<proteinExistence type="predicted"/>
<reference evidence="8 9" key="1">
    <citation type="journal article" date="2018" name="J. Microbiol.">
        <title>Salicibibacter kimchii gen. nov., sp. nov., a moderately halophilic and alkalitolerant bacterium in the family Bacillaceae, isolated from kimchi.</title>
        <authorList>
            <person name="Jang J.Y."/>
            <person name="Oh Y.J."/>
            <person name="Lim S.K."/>
            <person name="Park H.K."/>
            <person name="Lee C."/>
            <person name="Kim J.Y."/>
            <person name="Lee M.A."/>
            <person name="Choi H.J."/>
        </authorList>
    </citation>
    <scope>NUCLEOTIDE SEQUENCE [LARGE SCALE GENOMIC DNA]</scope>
    <source>
        <strain evidence="8 9">NKC1-1</strain>
    </source>
</reference>
<comment type="subcellular location">
    <subcellularLocation>
        <location evidence="1">Cell membrane</location>
        <topology evidence="1">Multi-pass membrane protein</topology>
    </subcellularLocation>
</comment>
<evidence type="ECO:0000256" key="5">
    <source>
        <dbReference type="ARBA" id="ARBA00023136"/>
    </source>
</evidence>
<organism evidence="8 9">
    <name type="scientific">Salicibibacter kimchii</name>
    <dbReference type="NCBI Taxonomy" id="2099786"/>
    <lineage>
        <taxon>Bacteria</taxon>
        <taxon>Bacillati</taxon>
        <taxon>Bacillota</taxon>
        <taxon>Bacilli</taxon>
        <taxon>Bacillales</taxon>
        <taxon>Bacillaceae</taxon>
        <taxon>Salicibibacter</taxon>
    </lineage>
</organism>
<sequence>MKFGARIFKTGIAVILALYAAHLLGLEPAFFAGLTAGLTIQPSIYRTYQRILHQVQANLIGAALAVIFGIAFGHEPFVIGVVVMLAISIILRIGLDSSTIPVTLVTIVIIMGQSPSGQSPDEGYALFALSRFSLIMLGVFSAFLVNLFFLPPKYENKLYDEIFATTENAARWIRLITRQDTNIQARREDLEEAKDKLVELDQLYLFYKEERSYFKKYKFAKARRIVLFREMLSVTKQLLHVLSSFDERENDFYHLPEHMQRLVQQQLDHLTNYHGRIMARYSGKVTTQMTDFMSEEVDEGNESLTDSFMNSYDHKELSREEWLNLLPLIAYIVEYNSQLDHLDRLVESFFTYHQEDEN</sequence>
<dbReference type="AlphaFoldDB" id="A0A345C369"/>